<protein>
    <submittedName>
        <fullName evidence="1">Uncharacterized protein</fullName>
    </submittedName>
</protein>
<dbReference type="KEGG" id="mgin:FRZ54_05435"/>
<dbReference type="EMBL" id="CP042436">
    <property type="protein sequence ID" value="QEC62055.1"/>
    <property type="molecule type" value="Genomic_DNA"/>
</dbReference>
<accession>A0A5B8UTK4</accession>
<dbReference type="AlphaFoldDB" id="A0A5B8UTK4"/>
<evidence type="ECO:0000313" key="2">
    <source>
        <dbReference type="Proteomes" id="UP000321479"/>
    </source>
</evidence>
<proteinExistence type="predicted"/>
<dbReference type="NCBIfam" id="NF047658">
    <property type="entry name" value="HYC_CC_PP"/>
    <property type="match status" value="1"/>
</dbReference>
<dbReference type="RefSeq" id="WP_147030632.1">
    <property type="nucleotide sequence ID" value="NZ_CP042436.1"/>
</dbReference>
<dbReference type="Proteomes" id="UP000321479">
    <property type="component" value="Chromosome"/>
</dbReference>
<evidence type="ECO:0000313" key="1">
    <source>
        <dbReference type="EMBL" id="QEC62055.1"/>
    </source>
</evidence>
<name>A0A5B8UTK4_9SPHI</name>
<gene>
    <name evidence="1" type="ORF">FRZ54_05435</name>
</gene>
<dbReference type="Pfam" id="PF26622">
    <property type="entry name" value="DUF8199"/>
    <property type="match status" value="1"/>
</dbReference>
<dbReference type="InterPro" id="IPR058512">
    <property type="entry name" value="DUF8199"/>
</dbReference>
<organism evidence="1 2">
    <name type="scientific">Mucilaginibacter ginsenosidivorans</name>
    <dbReference type="NCBI Taxonomy" id="398053"/>
    <lineage>
        <taxon>Bacteria</taxon>
        <taxon>Pseudomonadati</taxon>
        <taxon>Bacteroidota</taxon>
        <taxon>Sphingobacteriia</taxon>
        <taxon>Sphingobacteriales</taxon>
        <taxon>Sphingobacteriaceae</taxon>
        <taxon>Mucilaginibacter</taxon>
    </lineage>
</organism>
<sequence length="127" mass="13867">MKRTALILLTAVYLLSLVGIGVNRFYCCGKLASVTLIYGAADNAGEASAKKNNCCKHEKQSFKVKDSHVNTAAFEFSSPAPALLPTIIHWASVNPFKEQSTNTRYGANSPPVHPDIPFYTLNCTYLI</sequence>
<dbReference type="OrthoDB" id="676308at2"/>
<keyword evidence="2" id="KW-1185">Reference proteome</keyword>
<dbReference type="InterPro" id="IPR058060">
    <property type="entry name" value="HYC_CC_PP"/>
</dbReference>
<reference evidence="1 2" key="1">
    <citation type="journal article" date="2017" name="Curr. Microbiol.">
        <title>Mucilaginibacter ginsenosidivorans sp. nov., Isolated from Soil of Ginseng Field.</title>
        <authorList>
            <person name="Kim M.M."/>
            <person name="Siddiqi M.Z."/>
            <person name="Im W.T."/>
        </authorList>
    </citation>
    <scope>NUCLEOTIDE SEQUENCE [LARGE SCALE GENOMIC DNA]</scope>
    <source>
        <strain evidence="1 2">Gsoil 3017</strain>
    </source>
</reference>